<feature type="transmembrane region" description="Helical" evidence="2">
    <location>
        <begin position="1233"/>
        <end position="1250"/>
    </location>
</feature>
<feature type="transmembrane region" description="Helical" evidence="2">
    <location>
        <begin position="649"/>
        <end position="668"/>
    </location>
</feature>
<comment type="caution">
    <text evidence="3">The sequence shown here is derived from an EMBL/GenBank/DDBJ whole genome shotgun (WGS) entry which is preliminary data.</text>
</comment>
<feature type="compositionally biased region" description="Polar residues" evidence="1">
    <location>
        <begin position="875"/>
        <end position="886"/>
    </location>
</feature>
<feature type="transmembrane region" description="Helical" evidence="2">
    <location>
        <begin position="700"/>
        <end position="724"/>
    </location>
</feature>
<feature type="transmembrane region" description="Helical" evidence="2">
    <location>
        <begin position="1270"/>
        <end position="1289"/>
    </location>
</feature>
<gene>
    <name evidence="3" type="ORF">MVEN_00768200</name>
</gene>
<organism evidence="3 4">
    <name type="scientific">Mycena venus</name>
    <dbReference type="NCBI Taxonomy" id="2733690"/>
    <lineage>
        <taxon>Eukaryota</taxon>
        <taxon>Fungi</taxon>
        <taxon>Dikarya</taxon>
        <taxon>Basidiomycota</taxon>
        <taxon>Agaricomycotina</taxon>
        <taxon>Agaricomycetes</taxon>
        <taxon>Agaricomycetidae</taxon>
        <taxon>Agaricales</taxon>
        <taxon>Marasmiineae</taxon>
        <taxon>Mycenaceae</taxon>
        <taxon>Mycena</taxon>
    </lineage>
</organism>
<accession>A0A8H7D356</accession>
<feature type="compositionally biased region" description="Basic and acidic residues" evidence="1">
    <location>
        <begin position="103"/>
        <end position="112"/>
    </location>
</feature>
<name>A0A8H7D356_9AGAR</name>
<proteinExistence type="predicted"/>
<feature type="region of interest" description="Disordered" evidence="1">
    <location>
        <begin position="782"/>
        <end position="803"/>
    </location>
</feature>
<dbReference type="EMBL" id="JACAZI010000005">
    <property type="protein sequence ID" value="KAF7360384.1"/>
    <property type="molecule type" value="Genomic_DNA"/>
</dbReference>
<feature type="transmembrane region" description="Helical" evidence="2">
    <location>
        <begin position="1355"/>
        <end position="1375"/>
    </location>
</feature>
<keyword evidence="2" id="KW-1133">Transmembrane helix</keyword>
<feature type="transmembrane region" description="Helical" evidence="2">
    <location>
        <begin position="736"/>
        <end position="757"/>
    </location>
</feature>
<evidence type="ECO:0000313" key="4">
    <source>
        <dbReference type="Proteomes" id="UP000620124"/>
    </source>
</evidence>
<evidence type="ECO:0000256" key="1">
    <source>
        <dbReference type="SAM" id="MobiDB-lite"/>
    </source>
</evidence>
<dbReference type="OrthoDB" id="2657661at2759"/>
<dbReference type="Proteomes" id="UP000620124">
    <property type="component" value="Unassembled WGS sequence"/>
</dbReference>
<sequence length="1476" mass="164664">MSEHPSLTSGSSASQSPPDIIATVKIENAEPYSLHSLSVTITSPSLLHPTLHLELILGHTVIGHAAEGLGLELPAPAAGGLAEEVRVPQGLRVELAVAPALEGDRGGAERGRASAAQTVDGGEGPAQGASPVQPLAATLSAQHLSTVLPLPELNRNGDSSFTTMQFADAQLPEPAAESPSQSAETLVHSISRSPYSLSSLDLRQNDDLLFTDTDARPSEPAASPSQLVASLVQSISSGPLPTPGIGRHGYLPSTAKQFADVHLPGPATESHSQSVETLVQNVRESPLLREVHPHLFPGTPQSIGRYECRAVVPDEPTSFTLPPLDFPLAPNLPPPGWTVCKHPEGARYFFHEKKRVFTDADLTDSEKLQLINNSIRDIYDFLRARSIQFGHNVDLVLSDYAEDEGCQYYFANHGDRSVFWLDKADSDLFPVTDEVKGMTSTSHIRHELEAQYWLHCEYYPAAIEVTHEMVDELRDIVLHALGDLVTSQTSTVSYKIDDLNNMITLIDGFSKNVGKHGQKKFNGSSSLIGRFMNVFVRNRVYNFYGEPAARLNIGQSVYATRQKRTMLIKTLSPLLFYAPDRHLSNLGKIYHDGLTRSREWSDFIARLTKEWSDITLYTTMLLNANVGFLAIQSVDNNGEAHYMRSPMQISSYLSMLTSIGSIIIGLLLTKQTRDRDRAPASEAATFISNRTHPTLGHETLAVLYSLPYAMLIWSMVSFLAAFSFMCFVRSSALTRALITVVWIAVAALIMWCVSNSFENSDWDWLRGLLCWRRSAAMDAAGDADATNGENSANEEGQASGARESRNWDWTVYTSASFVPEHPSSQDITEYPITQDSESYLQQSLSVQHLPAQHRHPSSAIHSLEHLPALPPSPNPGSASYLPSTNTSVVDSVPDLMESPPCLNDTHERIFPGTPETIARYSCKTIIPNEPTRFTIAPLTISVLPTPPPSGWTTCQHPEGAKYFFHEEEVCRVFTDANLWDAETLKFINDNIRYVKDFLRAHNVHLDPGIDLVLDEYVYDDKTKGCQYYFVSHHGRCVFWMDKGDSSLFPVTEELKGMTSASHIGHELEAQYWLHCEYYPRAFEVTHEIVDELRDIVLHAFGDVITSQTSTVSWKTDDLKSIITLIEGFDKIMGRDSGHKITGTKCMVGRLMHVFARSRVYNFHGEPGARLNVDQSVHAIVQKRTMLIKTLTPLLFYAPEYYLSSFHGIQTDRLIRPREWSDFITGLNRDWQQFTLLATVVLNANVAFLAIQSVDDDDNNTVHTRSPMQISSYLSMMTSIGSIIIGLLLANKIRNRDRSPPSIAAQFLFTNPTLGLETRAILYSLPYALFIWSVMSFLAAFLFLCFEKSSLVTRTLVAVLGIVIAAFVSWCIYANWEGPDWKMNWAAWWLQDDEPQDGKPKKRRWAVSWPSITGKAPYNWSPTLPRRHLDSNTANEHVQPRGAMLESQPQKRWWRWLPSTFSKRSHESGHELVVVNV</sequence>
<evidence type="ECO:0008006" key="5">
    <source>
        <dbReference type="Google" id="ProtNLM"/>
    </source>
</evidence>
<protein>
    <recommendedName>
        <fullName evidence="5">WW domain-containing protein</fullName>
    </recommendedName>
</protein>
<keyword evidence="2" id="KW-0812">Transmembrane</keyword>
<feature type="transmembrane region" description="Helical" evidence="2">
    <location>
        <begin position="1319"/>
        <end position="1343"/>
    </location>
</feature>
<feature type="region of interest" description="Disordered" evidence="1">
    <location>
        <begin position="103"/>
        <end position="131"/>
    </location>
</feature>
<keyword evidence="4" id="KW-1185">Reference proteome</keyword>
<feature type="region of interest" description="Disordered" evidence="1">
    <location>
        <begin position="864"/>
        <end position="886"/>
    </location>
</feature>
<evidence type="ECO:0000256" key="2">
    <source>
        <dbReference type="SAM" id="Phobius"/>
    </source>
</evidence>
<evidence type="ECO:0000313" key="3">
    <source>
        <dbReference type="EMBL" id="KAF7360384.1"/>
    </source>
</evidence>
<feature type="compositionally biased region" description="Polar residues" evidence="1">
    <location>
        <begin position="787"/>
        <end position="796"/>
    </location>
</feature>
<reference evidence="3" key="1">
    <citation type="submission" date="2020-05" db="EMBL/GenBank/DDBJ databases">
        <title>Mycena genomes resolve the evolution of fungal bioluminescence.</title>
        <authorList>
            <person name="Tsai I.J."/>
        </authorList>
    </citation>
    <scope>NUCLEOTIDE SEQUENCE</scope>
    <source>
        <strain evidence="3">CCC161011</strain>
    </source>
</reference>
<keyword evidence="2" id="KW-0472">Membrane</keyword>